<dbReference type="STRING" id="1300342.I596_3155"/>
<dbReference type="InterPro" id="IPR000701">
    <property type="entry name" value="SuccDH_FuR_B_TM-su"/>
</dbReference>
<dbReference type="PANTHER" id="PTHR38689:SF1">
    <property type="entry name" value="SUCCINATE DEHYDROGENASE HYDROPHOBIC MEMBRANE ANCHOR SUBUNIT"/>
    <property type="match status" value="1"/>
</dbReference>
<gene>
    <name evidence="18" type="ORF">I596_3155</name>
</gene>
<dbReference type="InterPro" id="IPR034804">
    <property type="entry name" value="SQR/QFR_C/D"/>
</dbReference>
<dbReference type="Pfam" id="PF01127">
    <property type="entry name" value="Sdh_cyt"/>
    <property type="match status" value="1"/>
</dbReference>
<dbReference type="UniPathway" id="UPA00223"/>
<evidence type="ECO:0000256" key="15">
    <source>
        <dbReference type="ARBA" id="ARBA00023004"/>
    </source>
</evidence>
<keyword evidence="16 17" id="KW-0472">Membrane</keyword>
<evidence type="ECO:0000256" key="8">
    <source>
        <dbReference type="ARBA" id="ARBA00022519"/>
    </source>
</evidence>
<evidence type="ECO:0000256" key="17">
    <source>
        <dbReference type="SAM" id="Phobius"/>
    </source>
</evidence>
<keyword evidence="11 17" id="KW-0812">Transmembrane</keyword>
<reference evidence="18 19" key="1">
    <citation type="submission" date="2016-04" db="EMBL/GenBank/DDBJ databases">
        <title>Complete genome sequence of Dokdonella koreensis DS-123T.</title>
        <authorList>
            <person name="Kim J.F."/>
            <person name="Lee H."/>
            <person name="Kwak M.-J."/>
        </authorList>
    </citation>
    <scope>NUCLEOTIDE SEQUENCE [LARGE SCALE GENOMIC DNA]</scope>
    <source>
        <strain evidence="18 19">DS-123</strain>
    </source>
</reference>
<feature type="transmembrane region" description="Helical" evidence="17">
    <location>
        <begin position="69"/>
        <end position="87"/>
    </location>
</feature>
<evidence type="ECO:0000256" key="10">
    <source>
        <dbReference type="ARBA" id="ARBA00022617"/>
    </source>
</evidence>
<evidence type="ECO:0000256" key="9">
    <source>
        <dbReference type="ARBA" id="ARBA00022532"/>
    </source>
</evidence>
<comment type="subcellular location">
    <subcellularLocation>
        <location evidence="3">Cell inner membrane</location>
        <topology evidence="3">Multi-pass membrane protein</topology>
    </subcellularLocation>
</comment>
<keyword evidence="6" id="KW-0813">Transport</keyword>
<evidence type="ECO:0000256" key="16">
    <source>
        <dbReference type="ARBA" id="ARBA00023136"/>
    </source>
</evidence>
<evidence type="ECO:0000256" key="1">
    <source>
        <dbReference type="ARBA" id="ARBA00001971"/>
    </source>
</evidence>
<keyword evidence="14 17" id="KW-1133">Transmembrane helix</keyword>
<comment type="cofactor">
    <cofactor evidence="1">
        <name>heme</name>
        <dbReference type="ChEBI" id="CHEBI:30413"/>
    </cofactor>
</comment>
<dbReference type="GO" id="GO:0046872">
    <property type="term" value="F:metal ion binding"/>
    <property type="evidence" value="ECO:0007669"/>
    <property type="project" value="UniProtKB-KW"/>
</dbReference>
<evidence type="ECO:0000256" key="7">
    <source>
        <dbReference type="ARBA" id="ARBA00022475"/>
    </source>
</evidence>
<dbReference type="OrthoDB" id="9809280at2"/>
<evidence type="ECO:0000256" key="5">
    <source>
        <dbReference type="ARBA" id="ARBA00019425"/>
    </source>
</evidence>
<dbReference type="GO" id="GO:0017004">
    <property type="term" value="P:cytochrome complex assembly"/>
    <property type="evidence" value="ECO:0007669"/>
    <property type="project" value="TreeGrafter"/>
</dbReference>
<evidence type="ECO:0000256" key="6">
    <source>
        <dbReference type="ARBA" id="ARBA00022448"/>
    </source>
</evidence>
<evidence type="ECO:0000256" key="11">
    <source>
        <dbReference type="ARBA" id="ARBA00022692"/>
    </source>
</evidence>
<organism evidence="18 19">
    <name type="scientific">Dokdonella koreensis DS-123</name>
    <dbReference type="NCBI Taxonomy" id="1300342"/>
    <lineage>
        <taxon>Bacteria</taxon>
        <taxon>Pseudomonadati</taxon>
        <taxon>Pseudomonadota</taxon>
        <taxon>Gammaproteobacteria</taxon>
        <taxon>Lysobacterales</taxon>
        <taxon>Rhodanobacteraceae</taxon>
        <taxon>Dokdonella</taxon>
    </lineage>
</organism>
<dbReference type="GO" id="GO:0020037">
    <property type="term" value="F:heme binding"/>
    <property type="evidence" value="ECO:0007669"/>
    <property type="project" value="InterPro"/>
</dbReference>
<dbReference type="SUPFAM" id="SSF81343">
    <property type="entry name" value="Fumarate reductase respiratory complex transmembrane subunits"/>
    <property type="match status" value="1"/>
</dbReference>
<evidence type="ECO:0000256" key="14">
    <source>
        <dbReference type="ARBA" id="ARBA00022989"/>
    </source>
</evidence>
<sequence length="130" mass="13849">MSGFDRFRTPLKNARGLGAAKDGVHHFVVQRITAVALFFLVIYFVGFLVSLAGADYAAARAAVAHPCNAVLLIAFLVAMFWHAQLGLQVVIEDYVHTQGLAILSQLAVRFACVLAALASVLAVLRIALGA</sequence>
<dbReference type="NCBIfam" id="TIGR02968">
    <property type="entry name" value="succ_dehyd_anc"/>
    <property type="match status" value="1"/>
</dbReference>
<dbReference type="Proteomes" id="UP000076830">
    <property type="component" value="Chromosome"/>
</dbReference>
<comment type="pathway">
    <text evidence="4">Carbohydrate metabolism; tricarboxylic acid cycle.</text>
</comment>
<dbReference type="EMBL" id="CP015249">
    <property type="protein sequence ID" value="ANB19145.1"/>
    <property type="molecule type" value="Genomic_DNA"/>
</dbReference>
<dbReference type="KEGG" id="dko:I596_3155"/>
<dbReference type="PATRIC" id="fig|1300342.3.peg.3082"/>
<keyword evidence="7" id="KW-1003">Cell membrane</keyword>
<evidence type="ECO:0000313" key="18">
    <source>
        <dbReference type="EMBL" id="ANB19145.1"/>
    </source>
</evidence>
<keyword evidence="19" id="KW-1185">Reference proteome</keyword>
<protein>
    <recommendedName>
        <fullName evidence="5">Succinate dehydrogenase hydrophobic membrane anchor subunit</fullName>
    </recommendedName>
</protein>
<dbReference type="GO" id="GO:0006099">
    <property type="term" value="P:tricarboxylic acid cycle"/>
    <property type="evidence" value="ECO:0007669"/>
    <property type="project" value="UniProtKB-UniPathway"/>
</dbReference>
<evidence type="ECO:0000256" key="12">
    <source>
        <dbReference type="ARBA" id="ARBA00022723"/>
    </source>
</evidence>
<feature type="transmembrane region" description="Helical" evidence="17">
    <location>
        <begin position="32"/>
        <end position="57"/>
    </location>
</feature>
<feature type="transmembrane region" description="Helical" evidence="17">
    <location>
        <begin position="107"/>
        <end position="128"/>
    </location>
</feature>
<keyword evidence="13" id="KW-0249">Electron transport</keyword>
<dbReference type="CDD" id="cd03495">
    <property type="entry name" value="SQR_TypeC_SdhD_like"/>
    <property type="match status" value="1"/>
</dbReference>
<proteinExistence type="predicted"/>
<evidence type="ECO:0000256" key="4">
    <source>
        <dbReference type="ARBA" id="ARBA00005163"/>
    </source>
</evidence>
<evidence type="ECO:0000313" key="19">
    <source>
        <dbReference type="Proteomes" id="UP000076830"/>
    </source>
</evidence>
<evidence type="ECO:0000256" key="2">
    <source>
        <dbReference type="ARBA" id="ARBA00004050"/>
    </source>
</evidence>
<keyword evidence="12" id="KW-0479">Metal-binding</keyword>
<dbReference type="Gene3D" id="1.20.1300.10">
    <property type="entry name" value="Fumarate reductase/succinate dehydrogenase, transmembrane subunit"/>
    <property type="match status" value="1"/>
</dbReference>
<dbReference type="InterPro" id="IPR014312">
    <property type="entry name" value="Succ_DH_anchor"/>
</dbReference>
<evidence type="ECO:0000256" key="3">
    <source>
        <dbReference type="ARBA" id="ARBA00004429"/>
    </source>
</evidence>
<keyword evidence="8" id="KW-0997">Cell inner membrane</keyword>
<comment type="function">
    <text evidence="2">Membrane-anchoring subunit of succinate dehydrogenase (SDH).</text>
</comment>
<keyword evidence="15" id="KW-0408">Iron</keyword>
<keyword evidence="9" id="KW-0816">Tricarboxylic acid cycle</keyword>
<dbReference type="GO" id="GO:0005886">
    <property type="term" value="C:plasma membrane"/>
    <property type="evidence" value="ECO:0007669"/>
    <property type="project" value="UniProtKB-SubCell"/>
</dbReference>
<dbReference type="PANTHER" id="PTHR38689">
    <property type="entry name" value="SUCCINATE DEHYDROGENASE HYDROPHOBIC MEMBRANE ANCHOR SUBUNIT"/>
    <property type="match status" value="1"/>
</dbReference>
<evidence type="ECO:0000256" key="13">
    <source>
        <dbReference type="ARBA" id="ARBA00022982"/>
    </source>
</evidence>
<dbReference type="RefSeq" id="WP_067649586.1">
    <property type="nucleotide sequence ID" value="NZ_CP015249.1"/>
</dbReference>
<name>A0A160DWU7_9GAMM</name>
<accession>A0A160DWU7</accession>
<dbReference type="GO" id="GO:0009055">
    <property type="term" value="F:electron transfer activity"/>
    <property type="evidence" value="ECO:0007669"/>
    <property type="project" value="TreeGrafter"/>
</dbReference>
<keyword evidence="10" id="KW-0349">Heme</keyword>
<dbReference type="AlphaFoldDB" id="A0A160DWU7"/>